<dbReference type="InterPro" id="IPR006037">
    <property type="entry name" value="RCK_C"/>
</dbReference>
<dbReference type="SUPFAM" id="SSF116726">
    <property type="entry name" value="TrkA C-terminal domain-like"/>
    <property type="match status" value="1"/>
</dbReference>
<dbReference type="GO" id="GO:0008324">
    <property type="term" value="F:monoatomic cation transmembrane transporter activity"/>
    <property type="evidence" value="ECO:0007669"/>
    <property type="project" value="InterPro"/>
</dbReference>
<dbReference type="InterPro" id="IPR036291">
    <property type="entry name" value="NAD(P)-bd_dom_sf"/>
</dbReference>
<reference evidence="4" key="1">
    <citation type="submission" date="2016-10" db="EMBL/GenBank/DDBJ databases">
        <authorList>
            <person name="Varghese N."/>
            <person name="Submissions S."/>
        </authorList>
    </citation>
    <scope>NUCLEOTIDE SEQUENCE [LARGE SCALE GENOMIC DNA]</scope>
    <source>
        <strain evidence="4">DSM 25751</strain>
    </source>
</reference>
<dbReference type="EMBL" id="FNYW01000007">
    <property type="protein sequence ID" value="SEI64294.1"/>
    <property type="molecule type" value="Genomic_DNA"/>
</dbReference>
<dbReference type="PANTHER" id="PTHR43833">
    <property type="entry name" value="POTASSIUM CHANNEL PROTEIN 2-RELATED-RELATED"/>
    <property type="match status" value="1"/>
</dbReference>
<evidence type="ECO:0000259" key="2">
    <source>
        <dbReference type="PROSITE" id="PS51202"/>
    </source>
</evidence>
<dbReference type="PROSITE" id="PS51201">
    <property type="entry name" value="RCK_N"/>
    <property type="match status" value="1"/>
</dbReference>
<accession>A0A1H6SE94</accession>
<dbReference type="AlphaFoldDB" id="A0A1H6SE94"/>
<dbReference type="PROSITE" id="PS51202">
    <property type="entry name" value="RCK_C"/>
    <property type="match status" value="1"/>
</dbReference>
<dbReference type="RefSeq" id="WP_091633529.1">
    <property type="nucleotide sequence ID" value="NZ_FNYW01000007.1"/>
</dbReference>
<gene>
    <name evidence="3" type="ORF">SAMN04488113_10728</name>
</gene>
<dbReference type="Gene3D" id="3.40.50.720">
    <property type="entry name" value="NAD(P)-binding Rossmann-like Domain"/>
    <property type="match status" value="1"/>
</dbReference>
<evidence type="ECO:0000313" key="3">
    <source>
        <dbReference type="EMBL" id="SEI64294.1"/>
    </source>
</evidence>
<organism evidence="3 4">
    <name type="scientific">Alkalibacterium gilvum</name>
    <dbReference type="NCBI Taxonomy" id="1130080"/>
    <lineage>
        <taxon>Bacteria</taxon>
        <taxon>Bacillati</taxon>
        <taxon>Bacillota</taxon>
        <taxon>Bacilli</taxon>
        <taxon>Lactobacillales</taxon>
        <taxon>Carnobacteriaceae</taxon>
        <taxon>Alkalibacterium</taxon>
    </lineage>
</organism>
<dbReference type="InterPro" id="IPR003148">
    <property type="entry name" value="RCK_N"/>
</dbReference>
<feature type="domain" description="RCK N-terminal" evidence="1">
    <location>
        <begin position="2"/>
        <end position="119"/>
    </location>
</feature>
<dbReference type="InterPro" id="IPR050721">
    <property type="entry name" value="Trk_Ktr_HKT_K-transport"/>
</dbReference>
<dbReference type="Pfam" id="PF02080">
    <property type="entry name" value="TrkA_C"/>
    <property type="match status" value="1"/>
</dbReference>
<protein>
    <submittedName>
        <fullName evidence="3">Trk system potassium uptake protein TrkA</fullName>
    </submittedName>
</protein>
<dbReference type="Pfam" id="PF02254">
    <property type="entry name" value="TrkA_N"/>
    <property type="match status" value="1"/>
</dbReference>
<dbReference type="PANTHER" id="PTHR43833:SF7">
    <property type="entry name" value="KTR SYSTEM POTASSIUM UPTAKE PROTEIN C"/>
    <property type="match status" value="1"/>
</dbReference>
<dbReference type="Gene3D" id="3.30.70.1450">
    <property type="entry name" value="Regulator of K+ conductance, C-terminal domain"/>
    <property type="match status" value="1"/>
</dbReference>
<dbReference type="SUPFAM" id="SSF51735">
    <property type="entry name" value="NAD(P)-binding Rossmann-fold domains"/>
    <property type="match status" value="1"/>
</dbReference>
<name>A0A1H6SE94_9LACT</name>
<evidence type="ECO:0000313" key="4">
    <source>
        <dbReference type="Proteomes" id="UP000198564"/>
    </source>
</evidence>
<keyword evidence="4" id="KW-1185">Reference proteome</keyword>
<proteinExistence type="predicted"/>
<evidence type="ECO:0000259" key="1">
    <source>
        <dbReference type="PROSITE" id="PS51201"/>
    </source>
</evidence>
<dbReference type="STRING" id="1130080.SAMN04488113_10728"/>
<dbReference type="Proteomes" id="UP000198564">
    <property type="component" value="Unassembled WGS sequence"/>
</dbReference>
<dbReference type="InterPro" id="IPR036721">
    <property type="entry name" value="RCK_C_sf"/>
</dbReference>
<dbReference type="OrthoDB" id="9776294at2"/>
<sequence length="222" mass="24798">MVKTVGVLGLGVFGSTIATELGEQHYDVIAVDKDLVDVNRVEEYVVQAVQGNFTDIELLRSIGFSNCEVVVIGTGSNLEASVMAIMNCKKLGIKRIIAKAKNRTHMEIMQEMGAHEIIRPEKQMGDKVARNIMRNNILDVITLDDENSIIEFTAPERWIGRSLKEMDLRKKYKINVIGMKSDPNGKLAINVPPEEKIKPGSFIVAIGKPETFEHLDYTDQLK</sequence>
<dbReference type="GO" id="GO:0006813">
    <property type="term" value="P:potassium ion transport"/>
    <property type="evidence" value="ECO:0007669"/>
    <property type="project" value="InterPro"/>
</dbReference>
<feature type="domain" description="RCK C-terminal" evidence="2">
    <location>
        <begin position="135"/>
        <end position="222"/>
    </location>
</feature>